<evidence type="ECO:0000313" key="2">
    <source>
        <dbReference type="EMBL" id="WNZ26735.1"/>
    </source>
</evidence>
<dbReference type="EMBL" id="CP053586">
    <property type="protein sequence ID" value="WNZ26735.1"/>
    <property type="molecule type" value="Genomic_DNA"/>
</dbReference>
<gene>
    <name evidence="2" type="ORF">HJG54_22230</name>
</gene>
<name>A0AA96WLB4_9CYAN</name>
<proteinExistence type="predicted"/>
<dbReference type="SUPFAM" id="SSF52540">
    <property type="entry name" value="P-loop containing nucleoside triphosphate hydrolases"/>
    <property type="match status" value="1"/>
</dbReference>
<evidence type="ECO:0008006" key="3">
    <source>
        <dbReference type="Google" id="ProtNLM"/>
    </source>
</evidence>
<organism evidence="2">
    <name type="scientific">Leptolyngbya sp. NK1-12</name>
    <dbReference type="NCBI Taxonomy" id="2547451"/>
    <lineage>
        <taxon>Bacteria</taxon>
        <taxon>Bacillati</taxon>
        <taxon>Cyanobacteriota</taxon>
        <taxon>Cyanophyceae</taxon>
        <taxon>Leptolyngbyales</taxon>
        <taxon>Leptolyngbyaceae</taxon>
        <taxon>Leptolyngbya group</taxon>
        <taxon>Leptolyngbya</taxon>
    </lineage>
</organism>
<reference evidence="2" key="1">
    <citation type="submission" date="2020-05" db="EMBL/GenBank/DDBJ databases">
        <authorList>
            <person name="Zhu T."/>
            <person name="Keshari N."/>
            <person name="Lu X."/>
        </authorList>
    </citation>
    <scope>NUCLEOTIDE SEQUENCE</scope>
    <source>
        <strain evidence="2">NK1-12</strain>
    </source>
</reference>
<dbReference type="AlphaFoldDB" id="A0AA96WLB4"/>
<protein>
    <recommendedName>
        <fullName evidence="3">ATP-binding protein</fullName>
    </recommendedName>
</protein>
<dbReference type="InterPro" id="IPR027417">
    <property type="entry name" value="P-loop_NTPase"/>
</dbReference>
<evidence type="ECO:0000256" key="1">
    <source>
        <dbReference type="SAM" id="MobiDB-lite"/>
    </source>
</evidence>
<accession>A0AA96WLB4</accession>
<sequence>MSGSVERHRRDAQPNVLSTYFKLHRRYYRSVNLERDLDKPDAVQGYVPTERSAEALRRILSAIGDPNAHRAWTLTGVYGIGKSAFAHYLAALCAPEESPVADEAWAIAEYAFPVDSPEMEAITNVPETGLLRAVATAQREPLSWTIVRALSRGFELFWKKKRKPDFWMDLNEWRFQAEEGNCQVTDQQVLKLFREVVQTVETDVLLIIDELGKNLEYAAHHQGIQDLYLLQQIAELELKGDYQVHLLGILHQSFAGYSDRLSTVEQSEWTKIHGRFTDIVLTESPSQMTRLIGQAIVRVASPEENRSNADPVLHSIHLQAESWFDALKDVLSEYEISAKVLADAYPLHPLTALVLPMLCVRYAQNDRSLFTFLTSDEPYAFSQFLKSTAIQGGQIPTLKLYQLYDYFVEAVTGLASRLNLQRWVEVQGLIQDAKGQSQDVLKVLKTIGVLNLVTSTGKFRATPELVALALCDSPADEKGRKHWQKTIQYLKQKKLITHRSRTQDELRIWQGSDFDVEAAIQAQIEQAYNPLADLLTTTYPLKPLVAQRHYTTTGNLRYFEQRYVDSRVDLQALTCTTTGSDGLIAYWLDTASFESVPSHTADGKPLIVITVANLELLRMRSEDFLALKKIWKDAPELQTDGVAKREVRQRLVEAEQLLNETVALAFNWSAQKNTCWIDGQLTAIESSRGFQSALSDLCDRIYDKGAVLDNELINRRELTSQGAKARRELIEAMLKNADKERLGLEGYGPEVAMYGSVLEATGIHRQEADEWGFHPPLPYIPGAALKGRLRSETPKATLSPTERRRQREQSSEAPLESATVDVSFIWNEIERFCTEAKDSQQTLDLLYQKLEQPPYGVKPGVIPILLAAFLLVHVDDIGIYKDGTFIPVLGPEHFELLVKEPSRFSVKYFEIVGLRSQVFKELETVLKSPNVKAPAGVRNASLLAVAKPLFGFVRQLPEFTQSTKRLSAEARNVLQALQTAQEPDALLFVSLPEACGFNPMTPGSEENEQEAKAFRKKLVQCLHEIQMAYDNLLTDCQKHLYEAFGVRSKEANLREDLRVRASYLVGQCIDPVLRHFVAKAVEEDSSDRDWLEALVRIVADKHPKGWIDEDFSRFEIALSDLVRRFENLEALRTEIKRQGKGFDALRITVTEPNGQEVHEVVWIDEEYAELFDQLTEEVLNTPALRDNPRLQKGFLAKLNEKLLSRKDVDSQGELRKPKRKRGQSA</sequence>
<feature type="region of interest" description="Disordered" evidence="1">
    <location>
        <begin position="790"/>
        <end position="815"/>
    </location>
</feature>
<feature type="compositionally biased region" description="Basic and acidic residues" evidence="1">
    <location>
        <begin position="801"/>
        <end position="810"/>
    </location>
</feature>